<sequence length="816" mass="86692">MHPRQRSPRGFYASEYRHRGGGGGGGDVGFGRGYNNRRGPASAAVVVPGAAAVVPGGGGDIFVEAGRLAAEYLVSQGLLPPSVLSLKLYNNQNGSFKKHVGVGVGVGVGGGVGFGEISVDGGRASVLARLGNNAVPIVDGGLSAGRRKLGFEEFGEKGGSRRRGSFNSNGFDWGNREYRRNGSWSDRFGGGSEIREDDDNIDGGIGRGASVGDGGSGSGAGVGDGGSCSGVGNGVRQQDEEQRQLQQEEVAVGGVVDNVMQKMNSNEDGNDLEAETDKNEVFDGELLGSKQSSPVEGKDACEMDVEFVGSTNDLENISGEVKEVAKNGTGSGESDDGDKPSISNNSKNSSAHSSDQENNSSGIVFTDLLSLCKSIKVPTKTRSSLTHKNLNALPHVNNGQGNAHDIGNLQGPEVLAENESVKGSSSGDLLSEKTYDIVHLDSDSPEAEPSEPVHSDEDMKELDTAFEAEEDQSVESQSGQDGGYMHDKGQESTAELPEFGGCSSVSEERGVKRVAEEDDVREDAKRLREWQALPSPIPKTEAYFLHNIPIEVKESPEHDEISHVDKVNMVSDQGNLMSSSQFTDEGDRSFFGCSEEKPPLSSSFRTCDLNLIEASEVHDNHVDHPVLIYSPPVPETKEVVPVDIDLSKNLASVSGKFTTHTTNGKEIEVIDLESDSNLEEKAIDSIDRKTDTMFTGLEGFTGHAQNAADIHDVQDGYGLMISELLGTDFTNCSSVPDDINSVHDEIGLHNGTGTLAEDDSIYMSLGELSMLFAPVGAATITGLSEALLSHYHSNPLGRHYVEVCIVRQHSPLLKGY</sequence>
<evidence type="ECO:0000313" key="2">
    <source>
        <dbReference type="Proteomes" id="UP001177021"/>
    </source>
</evidence>
<name>A0ACB0J4D9_TRIPR</name>
<organism evidence="1 2">
    <name type="scientific">Trifolium pratense</name>
    <name type="common">Red clover</name>
    <dbReference type="NCBI Taxonomy" id="57577"/>
    <lineage>
        <taxon>Eukaryota</taxon>
        <taxon>Viridiplantae</taxon>
        <taxon>Streptophyta</taxon>
        <taxon>Embryophyta</taxon>
        <taxon>Tracheophyta</taxon>
        <taxon>Spermatophyta</taxon>
        <taxon>Magnoliopsida</taxon>
        <taxon>eudicotyledons</taxon>
        <taxon>Gunneridae</taxon>
        <taxon>Pentapetalae</taxon>
        <taxon>rosids</taxon>
        <taxon>fabids</taxon>
        <taxon>Fabales</taxon>
        <taxon>Fabaceae</taxon>
        <taxon>Papilionoideae</taxon>
        <taxon>50 kb inversion clade</taxon>
        <taxon>NPAAA clade</taxon>
        <taxon>Hologalegina</taxon>
        <taxon>IRL clade</taxon>
        <taxon>Trifolieae</taxon>
        <taxon>Trifolium</taxon>
    </lineage>
</organism>
<accession>A0ACB0J4D9</accession>
<keyword evidence="2" id="KW-1185">Reference proteome</keyword>
<evidence type="ECO:0000313" key="1">
    <source>
        <dbReference type="EMBL" id="CAJ2638603.1"/>
    </source>
</evidence>
<dbReference type="Proteomes" id="UP001177021">
    <property type="component" value="Unassembled WGS sequence"/>
</dbReference>
<protein>
    <submittedName>
        <fullName evidence="1">Uncharacterized protein</fullName>
    </submittedName>
</protein>
<dbReference type="EMBL" id="CASHSV030000024">
    <property type="protein sequence ID" value="CAJ2638603.1"/>
    <property type="molecule type" value="Genomic_DNA"/>
</dbReference>
<gene>
    <name evidence="1" type="ORF">MILVUS5_LOCUS8786</name>
</gene>
<reference evidence="1" key="1">
    <citation type="submission" date="2023-10" db="EMBL/GenBank/DDBJ databases">
        <authorList>
            <person name="Rodriguez Cubillos JULIANA M."/>
            <person name="De Vega J."/>
        </authorList>
    </citation>
    <scope>NUCLEOTIDE SEQUENCE</scope>
</reference>
<comment type="caution">
    <text evidence="1">The sequence shown here is derived from an EMBL/GenBank/DDBJ whole genome shotgun (WGS) entry which is preliminary data.</text>
</comment>
<proteinExistence type="predicted"/>